<reference evidence="2 3" key="2">
    <citation type="journal article" date="2014" name="Emerg. Microbes Infect.">
        <title>Potential impact on kidney infection: a whole-genome analysis of Leptospira santarosai serovar Shermani.</title>
        <authorList>
            <person name="Chou L.F."/>
            <person name="Chen T.W."/>
            <person name="Ko Y.C."/>
            <person name="Pan M.J."/>
            <person name="Tian Y.C."/>
            <person name="Chiu C.H."/>
            <person name="Tang P."/>
            <person name="Hung C.C."/>
            <person name="Yang C.W."/>
        </authorList>
    </citation>
    <scope>NUCLEOTIDE SEQUENCE</scope>
    <source>
        <strain evidence="2 3">LT 821</strain>
    </source>
</reference>
<keyword evidence="1" id="KW-0812">Transmembrane</keyword>
<feature type="transmembrane region" description="Helical" evidence="1">
    <location>
        <begin position="118"/>
        <end position="137"/>
    </location>
</feature>
<evidence type="ECO:0000313" key="3">
    <source>
        <dbReference type="Proteomes" id="UP000035800"/>
    </source>
</evidence>
<evidence type="ECO:0000313" key="2">
    <source>
        <dbReference type="EMBL" id="EKT85786.1"/>
    </source>
</evidence>
<keyword evidence="1" id="KW-0472">Membrane</keyword>
<feature type="transmembrane region" description="Helical" evidence="1">
    <location>
        <begin position="45"/>
        <end position="75"/>
    </location>
</feature>
<sequence>MITIGIAVFFQLFYTAYFFVTHFVSMSPLNDLSGESFSKEKKVNFALIAVQLGIVPFFFYDVFWGICFGAFYYLVNVFGNAMSWWFPYLFGWPKPFTENVEEENKRTFRILPPIKDHLIPDLVHIGITILIWINWILSSKEVLQRI</sequence>
<dbReference type="EMBL" id="CP006694">
    <property type="protein sequence ID" value="EKT85786.1"/>
    <property type="molecule type" value="Genomic_DNA"/>
</dbReference>
<dbReference type="PATRIC" id="fig|758847.3.peg.3284"/>
<protein>
    <submittedName>
        <fullName evidence="2">Uncharacterized protein</fullName>
    </submittedName>
</protein>
<keyword evidence="1" id="KW-1133">Transmembrane helix</keyword>
<dbReference type="KEGG" id="lst:LSS_15731"/>
<feature type="transmembrane region" description="Helical" evidence="1">
    <location>
        <begin position="6"/>
        <end position="24"/>
    </location>
</feature>
<dbReference type="STRING" id="758847.LSS_15731"/>
<reference evidence="2 3" key="1">
    <citation type="journal article" date="2012" name="Gene">
        <title>Sequence of Leptospira santarosai serovar Shermani genome and prediction of virulence-associated genes.</title>
        <authorList>
            <person name="Chou L.F."/>
            <person name="Chen Y.T."/>
            <person name="Lu C.W."/>
            <person name="Ko Y.C."/>
            <person name="Tang C.Y."/>
            <person name="Pan M.J."/>
            <person name="Tian Y.C."/>
            <person name="Chiu C.H."/>
            <person name="Hung C.C."/>
            <person name="Yang C.W."/>
        </authorList>
    </citation>
    <scope>NUCLEOTIDE SEQUENCE [LARGE SCALE GENOMIC DNA]</scope>
    <source>
        <strain evidence="2">LT 821</strain>
    </source>
</reference>
<name>K8XY33_9LEPT</name>
<dbReference type="Proteomes" id="UP000035800">
    <property type="component" value="Chromosome I"/>
</dbReference>
<proteinExistence type="predicted"/>
<organism evidence="2 3">
    <name type="scientific">Leptospira santarosai serovar Shermani str. LT 821</name>
    <dbReference type="NCBI Taxonomy" id="758847"/>
    <lineage>
        <taxon>Bacteria</taxon>
        <taxon>Pseudomonadati</taxon>
        <taxon>Spirochaetota</taxon>
        <taxon>Spirochaetia</taxon>
        <taxon>Leptospirales</taxon>
        <taxon>Leptospiraceae</taxon>
        <taxon>Leptospira</taxon>
    </lineage>
</organism>
<gene>
    <name evidence="2" type="ORF">LSS_15731</name>
</gene>
<dbReference type="AlphaFoldDB" id="K8XY33"/>
<evidence type="ECO:0000256" key="1">
    <source>
        <dbReference type="SAM" id="Phobius"/>
    </source>
</evidence>
<accession>K8XY33</accession>